<keyword evidence="2" id="KW-1185">Reference proteome</keyword>
<evidence type="ECO:0008006" key="3">
    <source>
        <dbReference type="Google" id="ProtNLM"/>
    </source>
</evidence>
<name>A0A2I2F2B8_ASPCN</name>
<reference evidence="1 2" key="1">
    <citation type="submission" date="2017-12" db="EMBL/GenBank/DDBJ databases">
        <authorList>
            <consortium name="DOE Joint Genome Institute"/>
            <person name="Haridas S."/>
            <person name="Kjaerbolling I."/>
            <person name="Vesth T.C."/>
            <person name="Frisvad J.C."/>
            <person name="Nybo J.L."/>
            <person name="Theobald S."/>
            <person name="Kuo A."/>
            <person name="Bowyer P."/>
            <person name="Matsuda Y."/>
            <person name="Mondo S."/>
            <person name="Lyhne E.K."/>
            <person name="Kogle M.E."/>
            <person name="Clum A."/>
            <person name="Lipzen A."/>
            <person name="Salamov A."/>
            <person name="Ngan C.Y."/>
            <person name="Daum C."/>
            <person name="Chiniquy J."/>
            <person name="Barry K."/>
            <person name="LaButti K."/>
            <person name="Simmons B.A."/>
            <person name="Magnuson J.K."/>
            <person name="Mortensen U.H."/>
            <person name="Larsen T.O."/>
            <person name="Grigoriev I.V."/>
            <person name="Baker S.E."/>
            <person name="Andersen M.R."/>
            <person name="Nordberg H.P."/>
            <person name="Cantor M.N."/>
            <person name="Hua S.X."/>
        </authorList>
    </citation>
    <scope>NUCLEOTIDE SEQUENCE [LARGE SCALE GENOMIC DNA]</scope>
    <source>
        <strain evidence="1 2">CBS 102.13</strain>
    </source>
</reference>
<accession>A0A2I2F2B8</accession>
<dbReference type="InterPro" id="IPR027417">
    <property type="entry name" value="P-loop_NTPase"/>
</dbReference>
<dbReference type="PANTHER" id="PTHR48312">
    <property type="match status" value="1"/>
</dbReference>
<evidence type="ECO:0000313" key="2">
    <source>
        <dbReference type="Proteomes" id="UP000234585"/>
    </source>
</evidence>
<dbReference type="Proteomes" id="UP000234585">
    <property type="component" value="Unassembled WGS sequence"/>
</dbReference>
<evidence type="ECO:0000313" key="1">
    <source>
        <dbReference type="EMBL" id="PLB34773.1"/>
    </source>
</evidence>
<sequence>MDERNQIPGSHRRIFLFAQPRTTSYLLTQMLGLKGQPRVHWEPSCVSVFAPIAGLLIELEDKPVEQWTADEKSRVRAGFQQAFDALDRYLRDGETRDKIVFAKDHCNLMWNPAAGDGKRSTAPGDPYFTVGPPDEVVDEATTVKNPTILPDGYLGSWIPVFLIRHPALVFPSFCRGALEAAAQSTLCHDRMKIGKHLREQLSFSYTRCLYDWYTNYFREMGEKDGASPTSPVLLDSSDLINEPRLVFALAEKLGLDQSKVQFTWDSGGYSYADESKNIFRRTLNSSTGVIKNKAVVDPNMVVLEQKWKEEFGDELKDVISNCVRAAMPDYEYLRDKRLRIP</sequence>
<dbReference type="OrthoDB" id="3650366at2759"/>
<gene>
    <name evidence="1" type="ORF">BDW47DRAFT_120123</name>
</gene>
<organism evidence="1 2">
    <name type="scientific">Aspergillus candidus</name>
    <dbReference type="NCBI Taxonomy" id="41067"/>
    <lineage>
        <taxon>Eukaryota</taxon>
        <taxon>Fungi</taxon>
        <taxon>Dikarya</taxon>
        <taxon>Ascomycota</taxon>
        <taxon>Pezizomycotina</taxon>
        <taxon>Eurotiomycetes</taxon>
        <taxon>Eurotiomycetidae</taxon>
        <taxon>Eurotiales</taxon>
        <taxon>Aspergillaceae</taxon>
        <taxon>Aspergillus</taxon>
        <taxon>Aspergillus subgen. Circumdati</taxon>
    </lineage>
</organism>
<dbReference type="AlphaFoldDB" id="A0A2I2F2B8"/>
<dbReference type="RefSeq" id="XP_024668785.1">
    <property type="nucleotide sequence ID" value="XM_024815447.1"/>
</dbReference>
<dbReference type="SUPFAM" id="SSF52540">
    <property type="entry name" value="P-loop containing nucleoside triphosphate hydrolases"/>
    <property type="match status" value="1"/>
</dbReference>
<proteinExistence type="predicted"/>
<dbReference type="GeneID" id="36522607"/>
<dbReference type="PANTHER" id="PTHR48312:SF1">
    <property type="entry name" value="SULFOTRANSFERASE"/>
    <property type="match status" value="1"/>
</dbReference>
<dbReference type="EMBL" id="KZ559173">
    <property type="protein sequence ID" value="PLB34773.1"/>
    <property type="molecule type" value="Genomic_DNA"/>
</dbReference>
<dbReference type="STRING" id="41067.A0A2I2F2B8"/>
<dbReference type="Gene3D" id="3.40.50.300">
    <property type="entry name" value="P-loop containing nucleotide triphosphate hydrolases"/>
    <property type="match status" value="1"/>
</dbReference>
<protein>
    <recommendedName>
        <fullName evidence="3">P-loop containing nucleoside triphosphate hydrolase protein</fullName>
    </recommendedName>
</protein>